<proteinExistence type="predicted"/>
<name>A0A5D6VDH5_9BACT</name>
<dbReference type="PANTHER" id="PTHR43798">
    <property type="entry name" value="MONOACYLGLYCEROL LIPASE"/>
    <property type="match status" value="1"/>
</dbReference>
<feature type="domain" description="AB hydrolase-1" evidence="1">
    <location>
        <begin position="6"/>
        <end position="235"/>
    </location>
</feature>
<dbReference type="InterPro" id="IPR050266">
    <property type="entry name" value="AB_hydrolase_sf"/>
</dbReference>
<dbReference type="InterPro" id="IPR000073">
    <property type="entry name" value="AB_hydrolase_1"/>
</dbReference>
<dbReference type="PRINTS" id="PR00111">
    <property type="entry name" value="ABHYDROLASE"/>
</dbReference>
<organism evidence="2 3">
    <name type="scientific">Hymenobacter lutimineralis</name>
    <dbReference type="NCBI Taxonomy" id="2606448"/>
    <lineage>
        <taxon>Bacteria</taxon>
        <taxon>Pseudomonadati</taxon>
        <taxon>Bacteroidota</taxon>
        <taxon>Cytophagia</taxon>
        <taxon>Cytophagales</taxon>
        <taxon>Hymenobacteraceae</taxon>
        <taxon>Hymenobacter</taxon>
    </lineage>
</organism>
<reference evidence="2 3" key="1">
    <citation type="submission" date="2019-08" db="EMBL/GenBank/DDBJ databases">
        <authorList>
            <person name="Seo M.-J."/>
        </authorList>
    </citation>
    <scope>NUCLEOTIDE SEQUENCE [LARGE SCALE GENOMIC DNA]</scope>
    <source>
        <strain evidence="2 3">KIGAM108</strain>
    </source>
</reference>
<dbReference type="Proteomes" id="UP000322791">
    <property type="component" value="Unassembled WGS sequence"/>
</dbReference>
<gene>
    <name evidence="2" type="ORF">FY528_03010</name>
</gene>
<dbReference type="PANTHER" id="PTHR43798:SF33">
    <property type="entry name" value="HYDROLASE, PUTATIVE (AFU_ORTHOLOGUE AFUA_2G14860)-RELATED"/>
    <property type="match status" value="1"/>
</dbReference>
<dbReference type="GO" id="GO:0016020">
    <property type="term" value="C:membrane"/>
    <property type="evidence" value="ECO:0007669"/>
    <property type="project" value="TreeGrafter"/>
</dbReference>
<accession>A0A5D6VDH5</accession>
<keyword evidence="3" id="KW-1185">Reference proteome</keyword>
<evidence type="ECO:0000313" key="3">
    <source>
        <dbReference type="Proteomes" id="UP000322791"/>
    </source>
</evidence>
<dbReference type="Gene3D" id="3.40.50.1820">
    <property type="entry name" value="alpha/beta hydrolase"/>
    <property type="match status" value="1"/>
</dbReference>
<dbReference type="GO" id="GO:0016787">
    <property type="term" value="F:hydrolase activity"/>
    <property type="evidence" value="ECO:0007669"/>
    <property type="project" value="UniProtKB-KW"/>
</dbReference>
<evidence type="ECO:0000259" key="1">
    <source>
        <dbReference type="Pfam" id="PF00561"/>
    </source>
</evidence>
<dbReference type="RefSeq" id="WP_149069512.1">
    <property type="nucleotide sequence ID" value="NZ_VTHL01000002.1"/>
</dbReference>
<dbReference type="SUPFAM" id="SSF53474">
    <property type="entry name" value="alpha/beta-Hydrolases"/>
    <property type="match status" value="1"/>
</dbReference>
<dbReference type="AlphaFoldDB" id="A0A5D6VDH5"/>
<keyword evidence="2" id="KW-0378">Hydrolase</keyword>
<dbReference type="InterPro" id="IPR029058">
    <property type="entry name" value="AB_hydrolase_fold"/>
</dbReference>
<sequence length="253" mass="28525">MSTSSPVILFLHGFAESREVWTEFTREFPDQYRLLTLNLPGHGTNVHDIRDYSMEAQARYVAGQLRQKNVPQVLLVCHSMGGYVALAFAERYPEMVAGLVLFHSTALPDTEEKKSNRDKNIDFVRRHGVARFMESFIRPLFAPANRERLLEPRQLLEDIGRSTPEATVVGMLEAMKNRPDRTHVLREAAFPVLFIAGKDDVAVPIDSLLPQLLLPSQSHALLLDTVGHLGYFEEPELTRRAVVDFAGVVFGEV</sequence>
<protein>
    <submittedName>
        <fullName evidence="2">Alpha/beta fold hydrolase</fullName>
    </submittedName>
</protein>
<comment type="caution">
    <text evidence="2">The sequence shown here is derived from an EMBL/GenBank/DDBJ whole genome shotgun (WGS) entry which is preliminary data.</text>
</comment>
<evidence type="ECO:0000313" key="2">
    <source>
        <dbReference type="EMBL" id="TYZ13395.1"/>
    </source>
</evidence>
<dbReference type="Pfam" id="PF00561">
    <property type="entry name" value="Abhydrolase_1"/>
    <property type="match status" value="1"/>
</dbReference>
<dbReference type="EMBL" id="VTHL01000002">
    <property type="protein sequence ID" value="TYZ13395.1"/>
    <property type="molecule type" value="Genomic_DNA"/>
</dbReference>